<dbReference type="AlphaFoldDB" id="A0A317VZE6"/>
<dbReference type="GeneID" id="37064074"/>
<sequence>MIILDKAICEYTCKFRCARSFDVTVKAWEAFRWVRDAVQSKTSLAQGACMREAPLLEFNGRALQEYHGSVWPGTYVESIEVPSDLTEIGVSIMRERESLNLWKLTEYEKITFIDADTIILQPLDDVFTDATAALQEAIPYRGSSDTAYSLPESYLIAGVHDIWVEWALPPSPGREQNLLIYAHKTDDRMPWRELSPDWNQKPLANNKGDLPKFKSLHQKWWRSVFDQEIDYYIGNVTQEMDIFHRSSSVDTEKATV</sequence>
<dbReference type="SUPFAM" id="SSF53448">
    <property type="entry name" value="Nucleotide-diphospho-sugar transferases"/>
    <property type="match status" value="1"/>
</dbReference>
<accession>A0A317VZE6</accession>
<organism evidence="1 2">
    <name type="scientific">Aspergillus heteromorphus CBS 117.55</name>
    <dbReference type="NCBI Taxonomy" id="1448321"/>
    <lineage>
        <taxon>Eukaryota</taxon>
        <taxon>Fungi</taxon>
        <taxon>Dikarya</taxon>
        <taxon>Ascomycota</taxon>
        <taxon>Pezizomycotina</taxon>
        <taxon>Eurotiomycetes</taxon>
        <taxon>Eurotiomycetidae</taxon>
        <taxon>Eurotiales</taxon>
        <taxon>Aspergillaceae</taxon>
        <taxon>Aspergillus</taxon>
        <taxon>Aspergillus subgen. Circumdati</taxon>
    </lineage>
</organism>
<gene>
    <name evidence="1" type="ORF">BO70DRAFT_353756</name>
</gene>
<dbReference type="EMBL" id="MSFL01000017">
    <property type="protein sequence ID" value="PWY78337.1"/>
    <property type="molecule type" value="Genomic_DNA"/>
</dbReference>
<dbReference type="OrthoDB" id="2014201at2759"/>
<comment type="caution">
    <text evidence="1">The sequence shown here is derived from an EMBL/GenBank/DDBJ whole genome shotgun (WGS) entry which is preliminary data.</text>
</comment>
<dbReference type="VEuPathDB" id="FungiDB:BO70DRAFT_353756"/>
<evidence type="ECO:0000313" key="2">
    <source>
        <dbReference type="Proteomes" id="UP000247233"/>
    </source>
</evidence>
<dbReference type="RefSeq" id="XP_025398278.1">
    <property type="nucleotide sequence ID" value="XM_025541837.1"/>
</dbReference>
<dbReference type="Gene3D" id="3.90.550.10">
    <property type="entry name" value="Spore Coat Polysaccharide Biosynthesis Protein SpsA, Chain A"/>
    <property type="match status" value="1"/>
</dbReference>
<name>A0A317VZE6_9EURO</name>
<proteinExistence type="predicted"/>
<dbReference type="InterPro" id="IPR029044">
    <property type="entry name" value="Nucleotide-diphossugar_trans"/>
</dbReference>
<keyword evidence="2" id="KW-1185">Reference proteome</keyword>
<protein>
    <recommendedName>
        <fullName evidence="3">Nucleotide-diphospho-sugar transferase</fullName>
    </recommendedName>
</protein>
<reference evidence="1 2" key="1">
    <citation type="submission" date="2016-12" db="EMBL/GenBank/DDBJ databases">
        <title>The genomes of Aspergillus section Nigri reveals drivers in fungal speciation.</title>
        <authorList>
            <consortium name="DOE Joint Genome Institute"/>
            <person name="Vesth T.C."/>
            <person name="Nybo J."/>
            <person name="Theobald S."/>
            <person name="Brandl J."/>
            <person name="Frisvad J.C."/>
            <person name="Nielsen K.F."/>
            <person name="Lyhne E.K."/>
            <person name="Kogle M.E."/>
            <person name="Kuo A."/>
            <person name="Riley R."/>
            <person name="Clum A."/>
            <person name="Nolan M."/>
            <person name="Lipzen A."/>
            <person name="Salamov A."/>
            <person name="Henrissat B."/>
            <person name="Wiebenga A."/>
            <person name="De Vries R.P."/>
            <person name="Grigoriev I.V."/>
            <person name="Mortensen U.H."/>
            <person name="Andersen M.R."/>
            <person name="Baker S.E."/>
        </authorList>
    </citation>
    <scope>NUCLEOTIDE SEQUENCE [LARGE SCALE GENOMIC DNA]</scope>
    <source>
        <strain evidence="1 2">CBS 117.55</strain>
    </source>
</reference>
<dbReference type="Proteomes" id="UP000247233">
    <property type="component" value="Unassembled WGS sequence"/>
</dbReference>
<evidence type="ECO:0000313" key="1">
    <source>
        <dbReference type="EMBL" id="PWY78337.1"/>
    </source>
</evidence>
<evidence type="ECO:0008006" key="3">
    <source>
        <dbReference type="Google" id="ProtNLM"/>
    </source>
</evidence>
<dbReference type="STRING" id="1448321.A0A317VZE6"/>